<dbReference type="Gene3D" id="1.10.238.10">
    <property type="entry name" value="EF-hand"/>
    <property type="match status" value="1"/>
</dbReference>
<keyword evidence="6" id="KW-1185">Reference proteome</keyword>
<dbReference type="PROSITE" id="PS50222">
    <property type="entry name" value="EF_HAND_2"/>
    <property type="match status" value="1"/>
</dbReference>
<evidence type="ECO:0000256" key="3">
    <source>
        <dbReference type="SAM" id="MobiDB-lite"/>
    </source>
</evidence>
<dbReference type="EMBL" id="CP151510">
    <property type="protein sequence ID" value="WZN64727.1"/>
    <property type="molecule type" value="Genomic_DNA"/>
</dbReference>
<evidence type="ECO:0000313" key="5">
    <source>
        <dbReference type="EMBL" id="WZN64727.1"/>
    </source>
</evidence>
<feature type="domain" description="EF-hand" evidence="4">
    <location>
        <begin position="13"/>
        <end position="48"/>
    </location>
</feature>
<organism evidence="5 6">
    <name type="scientific">Chloropicon roscoffensis</name>
    <dbReference type="NCBI Taxonomy" id="1461544"/>
    <lineage>
        <taxon>Eukaryota</taxon>
        <taxon>Viridiplantae</taxon>
        <taxon>Chlorophyta</taxon>
        <taxon>Chloropicophyceae</taxon>
        <taxon>Chloropicales</taxon>
        <taxon>Chloropicaceae</taxon>
        <taxon>Chloropicon</taxon>
    </lineage>
</organism>
<name>A0AAX4PFF2_9CHLO</name>
<dbReference type="InterPro" id="IPR011992">
    <property type="entry name" value="EF-hand-dom_pair"/>
</dbReference>
<evidence type="ECO:0000256" key="2">
    <source>
        <dbReference type="ARBA" id="ARBA00022837"/>
    </source>
</evidence>
<dbReference type="SUPFAM" id="SSF47473">
    <property type="entry name" value="EF-hand"/>
    <property type="match status" value="1"/>
</dbReference>
<dbReference type="GO" id="GO:0005509">
    <property type="term" value="F:calcium ion binding"/>
    <property type="evidence" value="ECO:0007669"/>
    <property type="project" value="InterPro"/>
</dbReference>
<accession>A0AAX4PFF2</accession>
<reference evidence="5 6" key="1">
    <citation type="submission" date="2024-03" db="EMBL/GenBank/DDBJ databases">
        <title>Complete genome sequence of the green alga Chloropicon roscoffensis RCC1871.</title>
        <authorList>
            <person name="Lemieux C."/>
            <person name="Pombert J.-F."/>
            <person name="Otis C."/>
            <person name="Turmel M."/>
        </authorList>
    </citation>
    <scope>NUCLEOTIDE SEQUENCE [LARGE SCALE GENOMIC DNA]</scope>
    <source>
        <strain evidence="5 6">RCC1871</strain>
    </source>
</reference>
<dbReference type="Proteomes" id="UP001472866">
    <property type="component" value="Chromosome 10"/>
</dbReference>
<sequence>MSASGRALVREKQIPGNLKRVFEIMDTDQDGKISQDDLLLVTAHFGYKVKPTEAEEIIWEVDEDCDKMVSWQEFTEMYDRCRKDKTGCEPKRLYFIVEFMIIDKDNGGEISVEEAIEDLYLQHGKEELDNRLEDMFGADLDVNDPEAVLDLEKFVSAMRLGQLKQMREKTMNKTKSSSSLKKKSSSFR</sequence>
<proteinExistence type="predicted"/>
<dbReference type="SMART" id="SM00054">
    <property type="entry name" value="EFh"/>
    <property type="match status" value="3"/>
</dbReference>
<dbReference type="Pfam" id="PF13499">
    <property type="entry name" value="EF-hand_7"/>
    <property type="match status" value="1"/>
</dbReference>
<dbReference type="CDD" id="cd00051">
    <property type="entry name" value="EFh"/>
    <property type="match status" value="1"/>
</dbReference>
<dbReference type="PANTHER" id="PTHR23048:SF0">
    <property type="entry name" value="CALMODULIN LIKE 3"/>
    <property type="match status" value="1"/>
</dbReference>
<dbReference type="InterPro" id="IPR050230">
    <property type="entry name" value="CALM/Myosin/TropC-like"/>
</dbReference>
<evidence type="ECO:0000256" key="1">
    <source>
        <dbReference type="ARBA" id="ARBA00022737"/>
    </source>
</evidence>
<dbReference type="InterPro" id="IPR018247">
    <property type="entry name" value="EF_Hand_1_Ca_BS"/>
</dbReference>
<gene>
    <name evidence="5" type="ORF">HKI87_10g62840</name>
</gene>
<dbReference type="InterPro" id="IPR002048">
    <property type="entry name" value="EF_hand_dom"/>
</dbReference>
<feature type="region of interest" description="Disordered" evidence="3">
    <location>
        <begin position="167"/>
        <end position="188"/>
    </location>
</feature>
<evidence type="ECO:0000313" key="6">
    <source>
        <dbReference type="Proteomes" id="UP001472866"/>
    </source>
</evidence>
<keyword evidence="2" id="KW-0106">Calcium</keyword>
<dbReference type="FunFam" id="1.10.238.10:FF:000178">
    <property type="entry name" value="Calmodulin-2 A"/>
    <property type="match status" value="1"/>
</dbReference>
<dbReference type="AlphaFoldDB" id="A0AAX4PFF2"/>
<dbReference type="GO" id="GO:0016460">
    <property type="term" value="C:myosin II complex"/>
    <property type="evidence" value="ECO:0007669"/>
    <property type="project" value="TreeGrafter"/>
</dbReference>
<protein>
    <submittedName>
        <fullName evidence="5">EF-hand domain-containing protein</fullName>
    </submittedName>
</protein>
<evidence type="ECO:0000259" key="4">
    <source>
        <dbReference type="PROSITE" id="PS50222"/>
    </source>
</evidence>
<dbReference type="PROSITE" id="PS00018">
    <property type="entry name" value="EF_HAND_1"/>
    <property type="match status" value="2"/>
</dbReference>
<dbReference type="PANTHER" id="PTHR23048">
    <property type="entry name" value="MYOSIN LIGHT CHAIN 1, 3"/>
    <property type="match status" value="1"/>
</dbReference>
<keyword evidence="1" id="KW-0677">Repeat</keyword>